<name>A0A382T9I0_9ZZZZ</name>
<evidence type="ECO:0000313" key="1">
    <source>
        <dbReference type="EMBL" id="SVD18736.1"/>
    </source>
</evidence>
<reference evidence="1" key="1">
    <citation type="submission" date="2018-05" db="EMBL/GenBank/DDBJ databases">
        <authorList>
            <person name="Lanie J.A."/>
            <person name="Ng W.-L."/>
            <person name="Kazmierczak K.M."/>
            <person name="Andrzejewski T.M."/>
            <person name="Davidsen T.M."/>
            <person name="Wayne K.J."/>
            <person name="Tettelin H."/>
            <person name="Glass J.I."/>
            <person name="Rusch D."/>
            <person name="Podicherti R."/>
            <person name="Tsui H.-C.T."/>
            <person name="Winkler M.E."/>
        </authorList>
    </citation>
    <scope>NUCLEOTIDE SEQUENCE</scope>
</reference>
<sequence>MLVREVILEGGNVFGDNTGRINREHIQPTLDKYFAELQQVFPQASIQPNQFHPVGSVGLKSTSGDIDLAVDATELFPQGITSKTLTAWHIRPEEFVTRFDVFKKRARTSSDEQVAMKTALVLISEYVNEHAPTIHMDPKKVTPGNAFGMFPQYDEQGSNLNVGIQIDWMVGHLPWLKFSYASANYPEDSNVKGLHRTQLMLAMFQATNYSFDHKVGVKDKATGEVVAGTPDETLDLLNELFGLNLSIQQLANYHTLHDAIKGHPLYDNTMQIYLKILDRTRV</sequence>
<dbReference type="EMBL" id="UINC01134907">
    <property type="protein sequence ID" value="SVD18736.1"/>
    <property type="molecule type" value="Genomic_DNA"/>
</dbReference>
<accession>A0A382T9I0</accession>
<organism evidence="1">
    <name type="scientific">marine metagenome</name>
    <dbReference type="NCBI Taxonomy" id="408172"/>
    <lineage>
        <taxon>unclassified sequences</taxon>
        <taxon>metagenomes</taxon>
        <taxon>ecological metagenomes</taxon>
    </lineage>
</organism>
<proteinExistence type="predicted"/>
<feature type="non-terminal residue" evidence="1">
    <location>
        <position position="1"/>
    </location>
</feature>
<feature type="non-terminal residue" evidence="1">
    <location>
        <position position="282"/>
    </location>
</feature>
<gene>
    <name evidence="1" type="ORF">METZ01_LOCUS371590</name>
</gene>
<protein>
    <submittedName>
        <fullName evidence="1">Uncharacterized protein</fullName>
    </submittedName>
</protein>
<dbReference type="AlphaFoldDB" id="A0A382T9I0"/>